<dbReference type="GO" id="GO:0032259">
    <property type="term" value="P:methylation"/>
    <property type="evidence" value="ECO:0007669"/>
    <property type="project" value="UniProtKB-KW"/>
</dbReference>
<proteinExistence type="predicted"/>
<dbReference type="STRING" id="1048983.EL17_12945"/>
<keyword evidence="3" id="KW-0489">Methyltransferase</keyword>
<protein>
    <submittedName>
        <fullName evidence="3">SAM-dependent methyltransferase</fullName>
    </submittedName>
</protein>
<gene>
    <name evidence="3" type="ORF">EL17_12945</name>
</gene>
<dbReference type="Gene3D" id="3.40.50.150">
    <property type="entry name" value="Vaccinia Virus protein VP39"/>
    <property type="match status" value="1"/>
</dbReference>
<name>A0A074LHI8_9BACT</name>
<dbReference type="GO" id="GO:0008168">
    <property type="term" value="F:methyltransferase activity"/>
    <property type="evidence" value="ECO:0007669"/>
    <property type="project" value="UniProtKB-KW"/>
</dbReference>
<comment type="caution">
    <text evidence="3">The sequence shown here is derived from an EMBL/GenBank/DDBJ whole genome shotgun (WGS) entry which is preliminary data.</text>
</comment>
<dbReference type="Pfam" id="PF18096">
    <property type="entry name" value="Thump_like"/>
    <property type="match status" value="1"/>
</dbReference>
<dbReference type="InterPro" id="IPR029063">
    <property type="entry name" value="SAM-dependent_MTases_sf"/>
</dbReference>
<evidence type="ECO:0000259" key="1">
    <source>
        <dbReference type="Pfam" id="PF18096"/>
    </source>
</evidence>
<dbReference type="InterPro" id="IPR041497">
    <property type="entry name" value="Thump-like"/>
</dbReference>
<dbReference type="eggNOG" id="COG2265">
    <property type="taxonomic scope" value="Bacteria"/>
</dbReference>
<evidence type="ECO:0000259" key="2">
    <source>
        <dbReference type="Pfam" id="PF22013"/>
    </source>
</evidence>
<keyword evidence="3" id="KW-0808">Transferase</keyword>
<dbReference type="Proteomes" id="UP000027821">
    <property type="component" value="Unassembled WGS sequence"/>
</dbReference>
<dbReference type="AlphaFoldDB" id="A0A074LHI8"/>
<dbReference type="SUPFAM" id="SSF53335">
    <property type="entry name" value="S-adenosyl-L-methionine-dependent methyltransferases"/>
    <property type="match status" value="1"/>
</dbReference>
<feature type="domain" description="PG-1098 ferredoxin-like" evidence="2">
    <location>
        <begin position="280"/>
        <end position="319"/>
    </location>
</feature>
<evidence type="ECO:0000313" key="3">
    <source>
        <dbReference type="EMBL" id="KEO73252.1"/>
    </source>
</evidence>
<dbReference type="RefSeq" id="WP_035075033.1">
    <property type="nucleotide sequence ID" value="NZ_JMIH01000022.1"/>
</dbReference>
<keyword evidence="4" id="KW-1185">Reference proteome</keyword>
<reference evidence="3 4" key="1">
    <citation type="submission" date="2014-04" db="EMBL/GenBank/DDBJ databases">
        <title>Characterization and application of a salt tolerant electro-active bacterium.</title>
        <authorList>
            <person name="Yang L."/>
            <person name="Wei S."/>
            <person name="Tay Q.X.M."/>
        </authorList>
    </citation>
    <scope>NUCLEOTIDE SEQUENCE [LARGE SCALE GENOMIC DNA]</scope>
    <source>
        <strain evidence="3 4">LY1</strain>
    </source>
</reference>
<feature type="domain" description="THUMP-like" evidence="1">
    <location>
        <begin position="324"/>
        <end position="394"/>
    </location>
</feature>
<sequence>MALAQKYTAELKKFVQDHLNEDPAHLLFKYHGSAHFDLRFAVQQISARQKVKTKLPSWVADSSIVFPETLSLEQSSSEAAARYKSMLMKGQKMVDLTGGLGIDTFYGGQNFEQVIYVERNEALCEIARHNFSHLAHDKFVVHHQESMAWLINSREKYDWIYIDPARRGIQNQKLYKLSDCEPDIVKHWVLLKQKAANLLVKASPILDIKAVLEELPDIDRVIVLSVKNEIKEILLLSEGISDKSEVVIECVELSSQGETFTFTYEHEGLLDLQLSQPKRFIIEPHASILKAGGFKSFSETYHIPKLHVNSHLYTSDIHIGNLLGRVYEILSEVKSDKKVIKKLFPSGKANVVVRNYPLKAEDIKNKFRLKDGGDDFLIASTTMEGKHRLFHCRKVI</sequence>
<dbReference type="Gene3D" id="1.10.10.1110">
    <property type="entry name" value="Methyltransferase PG1098, N-terminal domain"/>
    <property type="match status" value="1"/>
</dbReference>
<dbReference type="Pfam" id="PF22013">
    <property type="entry name" value="PG_1098_Fer"/>
    <property type="match status" value="1"/>
</dbReference>
<accession>A0A074LHI8</accession>
<organism evidence="3 4">
    <name type="scientific">Anditalea andensis</name>
    <dbReference type="NCBI Taxonomy" id="1048983"/>
    <lineage>
        <taxon>Bacteria</taxon>
        <taxon>Pseudomonadati</taxon>
        <taxon>Bacteroidota</taxon>
        <taxon>Cytophagia</taxon>
        <taxon>Cytophagales</taxon>
        <taxon>Cytophagaceae</taxon>
        <taxon>Anditalea</taxon>
    </lineage>
</organism>
<dbReference type="InterPro" id="IPR054168">
    <property type="entry name" value="PG_1098_Fer"/>
</dbReference>
<dbReference type="CDD" id="cd02440">
    <property type="entry name" value="AdoMet_MTases"/>
    <property type="match status" value="1"/>
</dbReference>
<dbReference type="EMBL" id="JMIH01000022">
    <property type="protein sequence ID" value="KEO73252.1"/>
    <property type="molecule type" value="Genomic_DNA"/>
</dbReference>
<evidence type="ECO:0000313" key="4">
    <source>
        <dbReference type="Proteomes" id="UP000027821"/>
    </source>
</evidence>